<evidence type="ECO:0000313" key="1">
    <source>
        <dbReference type="EMBL" id="RGR24573.1"/>
    </source>
</evidence>
<sequence length="66" mass="7698">MNEDRVLIMAKSTLKLANIIRYEGGHKIIDVSLLRTIPDSELMRYRNVGKATIEKIQEIRKSLDWL</sequence>
<comment type="caution">
    <text evidence="1">The sequence shown here is derived from an EMBL/GenBank/DDBJ whole genome shotgun (WGS) entry which is preliminary data.</text>
</comment>
<dbReference type="Proteomes" id="UP000284161">
    <property type="component" value="Unassembled WGS sequence"/>
</dbReference>
<accession>A0A412DX22</accession>
<dbReference type="AlphaFoldDB" id="A0A412DX22"/>
<evidence type="ECO:0008006" key="3">
    <source>
        <dbReference type="Google" id="ProtNLM"/>
    </source>
</evidence>
<protein>
    <recommendedName>
        <fullName evidence="3">RNA polymerase alpha subunit C-terminal domain-containing protein</fullName>
    </recommendedName>
</protein>
<dbReference type="EMBL" id="QRUB01000048">
    <property type="protein sequence ID" value="RGR24573.1"/>
    <property type="molecule type" value="Genomic_DNA"/>
</dbReference>
<gene>
    <name evidence="1" type="ORF">DWY58_18755</name>
</gene>
<reference evidence="1 2" key="1">
    <citation type="submission" date="2018-08" db="EMBL/GenBank/DDBJ databases">
        <title>A genome reference for cultivated species of the human gut microbiota.</title>
        <authorList>
            <person name="Zou Y."/>
            <person name="Xue W."/>
            <person name="Luo G."/>
        </authorList>
    </citation>
    <scope>NUCLEOTIDE SEQUENCE [LARGE SCALE GENOMIC DNA]</scope>
    <source>
        <strain evidence="1 2">AF25-6</strain>
    </source>
</reference>
<evidence type="ECO:0000313" key="2">
    <source>
        <dbReference type="Proteomes" id="UP000284161"/>
    </source>
</evidence>
<organism evidence="1 2">
    <name type="scientific">Bacteroides stercoris</name>
    <dbReference type="NCBI Taxonomy" id="46506"/>
    <lineage>
        <taxon>Bacteria</taxon>
        <taxon>Pseudomonadati</taxon>
        <taxon>Bacteroidota</taxon>
        <taxon>Bacteroidia</taxon>
        <taxon>Bacteroidales</taxon>
        <taxon>Bacteroidaceae</taxon>
        <taxon>Bacteroides</taxon>
    </lineage>
</organism>
<dbReference type="RefSeq" id="WP_117917970.1">
    <property type="nucleotide sequence ID" value="NZ_QRUB01000048.1"/>
</dbReference>
<name>A0A412DX22_BACSE</name>
<proteinExistence type="predicted"/>